<evidence type="ECO:0000313" key="8">
    <source>
        <dbReference type="EMBL" id="KLO05685.1"/>
    </source>
</evidence>
<dbReference type="AlphaFoldDB" id="A0A0H2R1Q9"/>
<dbReference type="Gene3D" id="3.90.190.10">
    <property type="entry name" value="Protein tyrosine phosphatase superfamily"/>
    <property type="match status" value="1"/>
</dbReference>
<accession>A0A0H2R1Q9</accession>
<evidence type="ECO:0000259" key="7">
    <source>
        <dbReference type="PROSITE" id="PS50056"/>
    </source>
</evidence>
<sequence>MDQVCPNLWIGSLLATRDVEKLRANNIRCVLSTMRGSVKIHETFIHRQVQLDDTTDADALALFPQCIEFIEKELEKGHGVLVHCHAGLSRSATIVAAYLMYANQIDAATALERLRKVRPATQPNEGFLEQLEVFYEASFKVSRHSKATRMYYLERALEEVMRGGGAVPEDNMFAKFPRTPSDSAPPTPGGPRRRIRCKMCRTELAAREHMLDHGQVGPETPASATPAVSRRPSAGTQERPLAFGFTPIQPPSRSASHGASMQERLAKTMISDDASSPARRLSHSVNAKAGSIDKDLQPLVPSLPLSRRASGTTRSRRPSTLVNEISALREGITASPIDATNEGVPPISENANEDNNTSALDTDSEDEEDQPEPAAAPSNPPPKPQPTGGRASVSRPSNLTHGSDLAAQLDAHPKLAALRSPAPLSTMGGIQPMTKISTPAANFSKSPPLLINNTCSGYFLEPMKWMEPFLEKGSVGGKIICPNKKCGAKLGNFDWAGVQCSCKQWVTPGFCIARSKVDEIV</sequence>
<reference evidence="8 9" key="1">
    <citation type="submission" date="2015-04" db="EMBL/GenBank/DDBJ databases">
        <title>Complete genome sequence of Schizopora paradoxa KUC8140, a cosmopolitan wood degrader in East Asia.</title>
        <authorList>
            <consortium name="DOE Joint Genome Institute"/>
            <person name="Min B."/>
            <person name="Park H."/>
            <person name="Jang Y."/>
            <person name="Kim J.-J."/>
            <person name="Kim K.H."/>
            <person name="Pangilinan J."/>
            <person name="Lipzen A."/>
            <person name="Riley R."/>
            <person name="Grigoriev I.V."/>
            <person name="Spatafora J.W."/>
            <person name="Choi I.-G."/>
        </authorList>
    </citation>
    <scope>NUCLEOTIDE SEQUENCE [LARGE SCALE GENOMIC DNA]</scope>
    <source>
        <strain evidence="8 9">KUC8140</strain>
    </source>
</reference>
<protein>
    <recommendedName>
        <fullName evidence="2">protein-tyrosine-phosphatase</fullName>
        <ecNumber evidence="2">3.1.3.48</ecNumber>
    </recommendedName>
</protein>
<evidence type="ECO:0000259" key="6">
    <source>
        <dbReference type="PROSITE" id="PS50054"/>
    </source>
</evidence>
<dbReference type="InterPro" id="IPR020422">
    <property type="entry name" value="TYR_PHOSPHATASE_DUAL_dom"/>
</dbReference>
<comment type="similarity">
    <text evidence="1">Belongs to the protein-tyrosine phosphatase family. Non-receptor class dual specificity subfamily.</text>
</comment>
<feature type="region of interest" description="Disordered" evidence="5">
    <location>
        <begin position="173"/>
        <end position="194"/>
    </location>
</feature>
<organism evidence="8 9">
    <name type="scientific">Schizopora paradoxa</name>
    <dbReference type="NCBI Taxonomy" id="27342"/>
    <lineage>
        <taxon>Eukaryota</taxon>
        <taxon>Fungi</taxon>
        <taxon>Dikarya</taxon>
        <taxon>Basidiomycota</taxon>
        <taxon>Agaricomycotina</taxon>
        <taxon>Agaricomycetes</taxon>
        <taxon>Hymenochaetales</taxon>
        <taxon>Schizoporaceae</taxon>
        <taxon>Schizopora</taxon>
    </lineage>
</organism>
<dbReference type="Proteomes" id="UP000053477">
    <property type="component" value="Unassembled WGS sequence"/>
</dbReference>
<dbReference type="PROSITE" id="PS50054">
    <property type="entry name" value="TYR_PHOSPHATASE_DUAL"/>
    <property type="match status" value="1"/>
</dbReference>
<dbReference type="PANTHER" id="PTHR45848">
    <property type="entry name" value="DUAL SPECIFICITY PROTEIN PHOSPHATASE 12 FAMILY MEMBER"/>
    <property type="match status" value="1"/>
</dbReference>
<feature type="domain" description="Tyrosine-protein phosphatase" evidence="6">
    <location>
        <begin position="1"/>
        <end position="140"/>
    </location>
</feature>
<dbReference type="STRING" id="27342.A0A0H2R1Q9"/>
<dbReference type="OrthoDB" id="2017893at2759"/>
<dbReference type="PANTHER" id="PTHR45848:SF4">
    <property type="entry name" value="DUAL SPECIFICITY PROTEIN PHOSPHATASE 12"/>
    <property type="match status" value="1"/>
</dbReference>
<evidence type="ECO:0000256" key="1">
    <source>
        <dbReference type="ARBA" id="ARBA00008601"/>
    </source>
</evidence>
<name>A0A0H2R1Q9_9AGAM</name>
<evidence type="ECO:0000256" key="3">
    <source>
        <dbReference type="ARBA" id="ARBA00022801"/>
    </source>
</evidence>
<dbReference type="PROSITE" id="PS50056">
    <property type="entry name" value="TYR_PHOSPHATASE_2"/>
    <property type="match status" value="1"/>
</dbReference>
<evidence type="ECO:0000256" key="5">
    <source>
        <dbReference type="SAM" id="MobiDB-lite"/>
    </source>
</evidence>
<dbReference type="GO" id="GO:0008138">
    <property type="term" value="F:protein tyrosine/serine/threonine phosphatase activity"/>
    <property type="evidence" value="ECO:0007669"/>
    <property type="project" value="TreeGrafter"/>
</dbReference>
<feature type="region of interest" description="Disordered" evidence="5">
    <location>
        <begin position="271"/>
        <end position="401"/>
    </location>
</feature>
<dbReference type="SUPFAM" id="SSF52799">
    <property type="entry name" value="(Phosphotyrosine protein) phosphatases II"/>
    <property type="match status" value="1"/>
</dbReference>
<feature type="compositionally biased region" description="Acidic residues" evidence="5">
    <location>
        <begin position="362"/>
        <end position="371"/>
    </location>
</feature>
<evidence type="ECO:0000313" key="9">
    <source>
        <dbReference type="Proteomes" id="UP000053477"/>
    </source>
</evidence>
<dbReference type="EC" id="3.1.3.48" evidence="2"/>
<evidence type="ECO:0000256" key="2">
    <source>
        <dbReference type="ARBA" id="ARBA00013064"/>
    </source>
</evidence>
<proteinExistence type="inferred from homology"/>
<evidence type="ECO:0000256" key="4">
    <source>
        <dbReference type="ARBA" id="ARBA00022912"/>
    </source>
</evidence>
<dbReference type="SMART" id="SM00195">
    <property type="entry name" value="DSPc"/>
    <property type="match status" value="1"/>
</dbReference>
<dbReference type="InterPro" id="IPR016130">
    <property type="entry name" value="Tyr_Pase_AS"/>
</dbReference>
<dbReference type="InterPro" id="IPR000340">
    <property type="entry name" value="Dual-sp_phosphatase_cat-dom"/>
</dbReference>
<dbReference type="GO" id="GO:0005634">
    <property type="term" value="C:nucleus"/>
    <property type="evidence" value="ECO:0007669"/>
    <property type="project" value="TreeGrafter"/>
</dbReference>
<dbReference type="EMBL" id="KQ086277">
    <property type="protein sequence ID" value="KLO05685.1"/>
    <property type="molecule type" value="Genomic_DNA"/>
</dbReference>
<dbReference type="GO" id="GO:0004725">
    <property type="term" value="F:protein tyrosine phosphatase activity"/>
    <property type="evidence" value="ECO:0007669"/>
    <property type="project" value="UniProtKB-EC"/>
</dbReference>
<dbReference type="FunCoup" id="A0A0H2R1Q9">
    <property type="interactions" value="563"/>
</dbReference>
<dbReference type="InterPro" id="IPR029021">
    <property type="entry name" value="Prot-tyrosine_phosphatase-like"/>
</dbReference>
<dbReference type="InParanoid" id="A0A0H2R1Q9"/>
<keyword evidence="4" id="KW-0904">Protein phosphatase</keyword>
<keyword evidence="3" id="KW-0378">Hydrolase</keyword>
<dbReference type="PROSITE" id="PS00383">
    <property type="entry name" value="TYR_PHOSPHATASE_1"/>
    <property type="match status" value="1"/>
</dbReference>
<dbReference type="InterPro" id="IPR000387">
    <property type="entry name" value="Tyr_Pase_dom"/>
</dbReference>
<feature type="compositionally biased region" description="Polar residues" evidence="5">
    <location>
        <begin position="349"/>
        <end position="361"/>
    </location>
</feature>
<dbReference type="Pfam" id="PF00782">
    <property type="entry name" value="DSPc"/>
    <property type="match status" value="1"/>
</dbReference>
<dbReference type="CDD" id="cd14498">
    <property type="entry name" value="DSP"/>
    <property type="match status" value="1"/>
</dbReference>
<keyword evidence="9" id="KW-1185">Reference proteome</keyword>
<gene>
    <name evidence="8" type="ORF">SCHPADRAFT_839052</name>
</gene>
<feature type="region of interest" description="Disordered" evidence="5">
    <location>
        <begin position="214"/>
        <end position="237"/>
    </location>
</feature>
<feature type="domain" description="Tyrosine specific protein phosphatases" evidence="7">
    <location>
        <begin position="61"/>
        <end position="119"/>
    </location>
</feature>